<dbReference type="Ensembl" id="ENSFTIT00000021075.1">
    <property type="protein sequence ID" value="ENSFTIP00000020236.1"/>
    <property type="gene ID" value="ENSFTIG00000013209.1"/>
</dbReference>
<name>A0A8C4V5A4_FALTI</name>
<dbReference type="AlphaFoldDB" id="A0A8C4V5A4"/>
<dbReference type="Proteomes" id="UP000694562">
    <property type="component" value="Unplaced"/>
</dbReference>
<reference evidence="1" key="2">
    <citation type="submission" date="2025-09" db="UniProtKB">
        <authorList>
            <consortium name="Ensembl"/>
        </authorList>
    </citation>
    <scope>IDENTIFICATION</scope>
</reference>
<keyword evidence="2" id="KW-1185">Reference proteome</keyword>
<reference evidence="1" key="1">
    <citation type="submission" date="2025-08" db="UniProtKB">
        <authorList>
            <consortium name="Ensembl"/>
        </authorList>
    </citation>
    <scope>IDENTIFICATION</scope>
</reference>
<protein>
    <submittedName>
        <fullName evidence="1">Uncharacterized protein</fullName>
    </submittedName>
</protein>
<accession>A0A8C4V5A4</accession>
<evidence type="ECO:0000313" key="1">
    <source>
        <dbReference type="Ensembl" id="ENSFTIP00000020236.1"/>
    </source>
</evidence>
<sequence length="195" mass="21762">CRLHCLPSSLGSRSRGTRLPLSSSFPHQLLSRAEGCSPCCLHGKMLRHSDWPNAIQETRGRGGDYVHFASSDPASKAKLLPWLLKSSDAPCSPCMEGYNGEREGSGCFQGDMAAWKHRRAKGARSLSDALVHCFSMHALTNHDHKCRRMLCPCLLEEVGTKNQSSGLFSHRHVFLFFKLIHLSNLRHTKSDQHRG</sequence>
<evidence type="ECO:0000313" key="2">
    <source>
        <dbReference type="Proteomes" id="UP000694562"/>
    </source>
</evidence>
<proteinExistence type="predicted"/>
<organism evidence="1 2">
    <name type="scientific">Falco tinnunculus</name>
    <name type="common">Common kestrel</name>
    <dbReference type="NCBI Taxonomy" id="100819"/>
    <lineage>
        <taxon>Eukaryota</taxon>
        <taxon>Metazoa</taxon>
        <taxon>Chordata</taxon>
        <taxon>Craniata</taxon>
        <taxon>Vertebrata</taxon>
        <taxon>Euteleostomi</taxon>
        <taxon>Archelosauria</taxon>
        <taxon>Archosauria</taxon>
        <taxon>Dinosauria</taxon>
        <taxon>Saurischia</taxon>
        <taxon>Theropoda</taxon>
        <taxon>Coelurosauria</taxon>
        <taxon>Aves</taxon>
        <taxon>Neognathae</taxon>
        <taxon>Neoaves</taxon>
        <taxon>Telluraves</taxon>
        <taxon>Australaves</taxon>
        <taxon>Falconiformes</taxon>
        <taxon>Falconidae</taxon>
        <taxon>Falco</taxon>
    </lineage>
</organism>